<dbReference type="AlphaFoldDB" id="A0AAJ5ZK16"/>
<dbReference type="GO" id="GO:0016491">
    <property type="term" value="F:oxidoreductase activity"/>
    <property type="evidence" value="ECO:0007669"/>
    <property type="project" value="UniProtKB-KW"/>
</dbReference>
<dbReference type="SUPFAM" id="SSF51735">
    <property type="entry name" value="NAD(P)-binding Rossmann-fold domains"/>
    <property type="match status" value="1"/>
</dbReference>
<protein>
    <submittedName>
        <fullName evidence="5">Zinc-binding dehydrogenase</fullName>
    </submittedName>
</protein>
<evidence type="ECO:0000313" key="7">
    <source>
        <dbReference type="Proteomes" id="UP001321249"/>
    </source>
</evidence>
<keyword evidence="1" id="KW-0560">Oxidoreductase</keyword>
<dbReference type="PANTHER" id="PTHR43401:SF2">
    <property type="entry name" value="L-THREONINE 3-DEHYDROGENASE"/>
    <property type="match status" value="1"/>
</dbReference>
<keyword evidence="6" id="KW-1185">Reference proteome</keyword>
<dbReference type="EMBL" id="CP046147">
    <property type="protein sequence ID" value="WFG39588.1"/>
    <property type="molecule type" value="Genomic_DNA"/>
</dbReference>
<dbReference type="InterPro" id="IPR011032">
    <property type="entry name" value="GroES-like_sf"/>
</dbReference>
<dbReference type="InterPro" id="IPR013149">
    <property type="entry name" value="ADH-like_C"/>
</dbReference>
<dbReference type="InterPro" id="IPR036291">
    <property type="entry name" value="NAD(P)-bd_dom_sf"/>
</dbReference>
<feature type="domain" description="Alcohol dehydrogenase-like N-terminal" evidence="3">
    <location>
        <begin position="34"/>
        <end position="104"/>
    </location>
</feature>
<evidence type="ECO:0000313" key="5">
    <source>
        <dbReference type="EMBL" id="WFG39588.1"/>
    </source>
</evidence>
<dbReference type="Gene3D" id="3.40.50.720">
    <property type="entry name" value="NAD(P)-binding Rossmann-like Domain"/>
    <property type="match status" value="1"/>
</dbReference>
<dbReference type="RefSeq" id="WP_342823438.1">
    <property type="nucleotide sequence ID" value="NZ_CP046146.1"/>
</dbReference>
<dbReference type="SUPFAM" id="SSF50129">
    <property type="entry name" value="GroES-like"/>
    <property type="match status" value="1"/>
</dbReference>
<dbReference type="InterPro" id="IPR013154">
    <property type="entry name" value="ADH-like_N"/>
</dbReference>
<organism evidence="5 6">
    <name type="scientific">Candidatus Lucifugimonas marina</name>
    <dbReference type="NCBI Taxonomy" id="3038979"/>
    <lineage>
        <taxon>Bacteria</taxon>
        <taxon>Bacillati</taxon>
        <taxon>Chloroflexota</taxon>
        <taxon>Dehalococcoidia</taxon>
        <taxon>SAR202 cluster</taxon>
        <taxon>Candidatus Lucifugimonadales</taxon>
        <taxon>Candidatus Lucifugimonadaceae</taxon>
        <taxon>Candidatus Lucifugimonas</taxon>
    </lineage>
</organism>
<reference evidence="6" key="3">
    <citation type="submission" date="2023-06" db="EMBL/GenBank/DDBJ databases">
        <title>Pangenomics reveal diversification of enzyme families and niche specialization in globally abundant SAR202 bacteria.</title>
        <authorList>
            <person name="Saw J.H.W."/>
        </authorList>
    </citation>
    <scope>NUCLEOTIDE SEQUENCE [LARGE SCALE GENOMIC DNA]</scope>
    <source>
        <strain evidence="6">JH1073</strain>
    </source>
</reference>
<dbReference type="Gene3D" id="3.90.180.10">
    <property type="entry name" value="Medium-chain alcohol dehydrogenases, catalytic domain"/>
    <property type="match status" value="2"/>
</dbReference>
<name>A0AAJ5ZK16_9CHLR</name>
<feature type="domain" description="Alcohol dehydrogenase-like C-terminal" evidence="2">
    <location>
        <begin position="169"/>
        <end position="282"/>
    </location>
</feature>
<proteinExistence type="predicted"/>
<evidence type="ECO:0000259" key="2">
    <source>
        <dbReference type="Pfam" id="PF00107"/>
    </source>
</evidence>
<dbReference type="Pfam" id="PF08240">
    <property type="entry name" value="ADH_N"/>
    <property type="match status" value="1"/>
</dbReference>
<dbReference type="EMBL" id="WMBE01000001">
    <property type="protein sequence ID" value="MDG0865667.1"/>
    <property type="molecule type" value="Genomic_DNA"/>
</dbReference>
<evidence type="ECO:0000313" key="4">
    <source>
        <dbReference type="EMBL" id="MDG0865667.1"/>
    </source>
</evidence>
<dbReference type="Proteomes" id="UP001321249">
    <property type="component" value="Unassembled WGS sequence"/>
</dbReference>
<evidence type="ECO:0000313" key="6">
    <source>
        <dbReference type="Proteomes" id="UP001219901"/>
    </source>
</evidence>
<sequence length="334" mass="35798">MSTGSGSSEKMRAAIAVEKGVVRCDEVEIPVPAAGEVLVRTRAASICGSDLHMVNTGWAMHAFPAMAGHPGHEAVGEVVESRSDRFSEGDIVLTTPHIWNSRCFADYQVVDDAHVLKLDPSVDLDTVTLAQQLGTAVYAAKRLPTSLAGQTCLVVGQGSAGLFWDFTLRRLGAEKIISVEPLKWRRELGVSYGVDQAIDVTGDAAVEAVRDLTNGAGADLVIEAVGSTPTLSQAFHIVRNEGRVVLFGLPESEEPVPFDYSQMFKSRADVFTVLGSQDEPGLTSYSEAAKLISSGEIDVEPIISHRVNISEIDKAFNIANERIDCAVKIGITFD</sequence>
<dbReference type="Pfam" id="PF00107">
    <property type="entry name" value="ADH_zinc_N"/>
    <property type="match status" value="1"/>
</dbReference>
<gene>
    <name evidence="4" type="ORF">GKO46_01085</name>
    <name evidence="5" type="ORF">GKO48_08140</name>
</gene>
<evidence type="ECO:0000259" key="3">
    <source>
        <dbReference type="Pfam" id="PF08240"/>
    </source>
</evidence>
<reference evidence="5" key="2">
    <citation type="journal article" date="2023" name="Nat. Commun.">
        <title>Cultivation of marine bacteria of the SAR202 clade.</title>
        <authorList>
            <person name="Lim Y."/>
            <person name="Seo J.H."/>
            <person name="Giovannoni S.J."/>
            <person name="Kang I."/>
            <person name="Cho J.C."/>
        </authorList>
    </citation>
    <scope>NUCLEOTIDE SEQUENCE</scope>
    <source>
        <strain evidence="5">JH1073</strain>
    </source>
</reference>
<dbReference type="PANTHER" id="PTHR43401">
    <property type="entry name" value="L-THREONINE 3-DEHYDROGENASE"/>
    <property type="match status" value="1"/>
</dbReference>
<dbReference type="Proteomes" id="UP001219901">
    <property type="component" value="Chromosome"/>
</dbReference>
<evidence type="ECO:0000256" key="1">
    <source>
        <dbReference type="ARBA" id="ARBA00023002"/>
    </source>
</evidence>
<accession>A0AAJ5ZK16</accession>
<dbReference type="InterPro" id="IPR050129">
    <property type="entry name" value="Zn_alcohol_dh"/>
</dbReference>
<reference evidence="6 7" key="1">
    <citation type="submission" date="2019-11" db="EMBL/GenBank/DDBJ databases">
        <authorList>
            <person name="Cho J.-C."/>
        </authorList>
    </citation>
    <scope>NUCLEOTIDE SEQUENCE [LARGE SCALE GENOMIC DNA]</scope>
    <source>
        <strain evidence="5 6">JH1073</strain>
        <strain evidence="4 7">JH702</strain>
    </source>
</reference>